<keyword evidence="2" id="KW-0274">FAD</keyword>
<evidence type="ECO:0000259" key="4">
    <source>
        <dbReference type="Pfam" id="PF03450"/>
    </source>
</evidence>
<gene>
    <name evidence="5" type="ORF">UFOPK1722_00842</name>
</gene>
<organism evidence="5">
    <name type="scientific">freshwater metagenome</name>
    <dbReference type="NCBI Taxonomy" id="449393"/>
    <lineage>
        <taxon>unclassified sequences</taxon>
        <taxon>metagenomes</taxon>
        <taxon>ecological metagenomes</taxon>
    </lineage>
</organism>
<dbReference type="Gene3D" id="3.30.390.50">
    <property type="entry name" value="CO dehydrogenase flavoprotein, C-terminal domain"/>
    <property type="match status" value="1"/>
</dbReference>
<dbReference type="InterPro" id="IPR005107">
    <property type="entry name" value="CO_DH_flav_C"/>
</dbReference>
<evidence type="ECO:0000313" key="5">
    <source>
        <dbReference type="EMBL" id="CAB4578510.1"/>
    </source>
</evidence>
<feature type="domain" description="CO dehydrogenase flavoprotein C-terminal" evidence="4">
    <location>
        <begin position="3"/>
        <end position="94"/>
    </location>
</feature>
<evidence type="ECO:0000256" key="1">
    <source>
        <dbReference type="ARBA" id="ARBA00022630"/>
    </source>
</evidence>
<sequence length="98" mass="10578">MVVSTASACLVHDSDEGHVALALGAVAPTIVRAVKAEAWLSRQIDLRGSFRVSPETAHEFGLRAASETSPITDHRSTAEYRRHAVSVLARRLLERSAS</sequence>
<accession>A0A6J6EPL5</accession>
<keyword evidence="3" id="KW-0560">Oxidoreductase</keyword>
<evidence type="ECO:0000256" key="2">
    <source>
        <dbReference type="ARBA" id="ARBA00022827"/>
    </source>
</evidence>
<dbReference type="SUPFAM" id="SSF55447">
    <property type="entry name" value="CO dehydrogenase flavoprotein C-terminal domain-like"/>
    <property type="match status" value="1"/>
</dbReference>
<dbReference type="AlphaFoldDB" id="A0A6J6EPL5"/>
<name>A0A6J6EPL5_9ZZZZ</name>
<dbReference type="Pfam" id="PF03450">
    <property type="entry name" value="CO_deh_flav_C"/>
    <property type="match status" value="1"/>
</dbReference>
<dbReference type="PANTHER" id="PTHR42659">
    <property type="entry name" value="XANTHINE DEHYDROGENASE SUBUNIT C-RELATED"/>
    <property type="match status" value="1"/>
</dbReference>
<dbReference type="PANTHER" id="PTHR42659:SF2">
    <property type="entry name" value="XANTHINE DEHYDROGENASE SUBUNIT C-RELATED"/>
    <property type="match status" value="1"/>
</dbReference>
<dbReference type="EMBL" id="CAEZTS010000062">
    <property type="protein sequence ID" value="CAB4578510.1"/>
    <property type="molecule type" value="Genomic_DNA"/>
</dbReference>
<evidence type="ECO:0000256" key="3">
    <source>
        <dbReference type="ARBA" id="ARBA00023002"/>
    </source>
</evidence>
<dbReference type="GO" id="GO:0016491">
    <property type="term" value="F:oxidoreductase activity"/>
    <property type="evidence" value="ECO:0007669"/>
    <property type="project" value="UniProtKB-KW"/>
</dbReference>
<proteinExistence type="predicted"/>
<dbReference type="InterPro" id="IPR036683">
    <property type="entry name" value="CO_DH_flav_C_dom_sf"/>
</dbReference>
<protein>
    <submittedName>
        <fullName evidence="5">Unannotated protein</fullName>
    </submittedName>
</protein>
<reference evidence="5" key="1">
    <citation type="submission" date="2020-05" db="EMBL/GenBank/DDBJ databases">
        <authorList>
            <person name="Chiriac C."/>
            <person name="Salcher M."/>
            <person name="Ghai R."/>
            <person name="Kavagutti S V."/>
        </authorList>
    </citation>
    <scope>NUCLEOTIDE SEQUENCE</scope>
</reference>
<dbReference type="InterPro" id="IPR051312">
    <property type="entry name" value="Diverse_Substr_Oxidored"/>
</dbReference>
<keyword evidence="1" id="KW-0285">Flavoprotein</keyword>